<dbReference type="GO" id="GO:0003746">
    <property type="term" value="F:translation elongation factor activity"/>
    <property type="evidence" value="ECO:0007669"/>
    <property type="project" value="UniProtKB-UniRule"/>
</dbReference>
<evidence type="ECO:0000256" key="4">
    <source>
        <dbReference type="ARBA" id="ARBA00022768"/>
    </source>
</evidence>
<evidence type="ECO:0000313" key="13">
    <source>
        <dbReference type="Proteomes" id="UP000010296"/>
    </source>
</evidence>
<keyword evidence="8 10" id="KW-0342">GTP-binding</keyword>
<evidence type="ECO:0000256" key="10">
    <source>
        <dbReference type="HAMAP-Rule" id="MF_00118"/>
    </source>
</evidence>
<dbReference type="NCBIfam" id="NF009372">
    <property type="entry name" value="PRK12735.1"/>
    <property type="match status" value="1"/>
</dbReference>
<dbReference type="NCBIfam" id="NF000766">
    <property type="entry name" value="PRK00049.1"/>
    <property type="match status" value="1"/>
</dbReference>
<organism evidence="12 13">
    <name type="scientific">Enterococcus italicus (strain DSM 15952 / CCUG 50447 / LMG 22039 / TP 1.5)</name>
    <dbReference type="NCBI Taxonomy" id="888064"/>
    <lineage>
        <taxon>Bacteria</taxon>
        <taxon>Bacillati</taxon>
        <taxon>Bacillota</taxon>
        <taxon>Bacilli</taxon>
        <taxon>Lactobacillales</taxon>
        <taxon>Enterococcaceae</taxon>
        <taxon>Enterococcus</taxon>
    </lineage>
</organism>
<dbReference type="PANTHER" id="PTHR43721">
    <property type="entry name" value="ELONGATION FACTOR TU-RELATED"/>
    <property type="match status" value="1"/>
</dbReference>
<dbReference type="CDD" id="cd03707">
    <property type="entry name" value="EFTU_III"/>
    <property type="match status" value="1"/>
</dbReference>
<dbReference type="InterPro" id="IPR031157">
    <property type="entry name" value="G_TR_CS"/>
</dbReference>
<dbReference type="EMBL" id="AEPV01000023">
    <property type="protein sequence ID" value="EFU74526.1"/>
    <property type="molecule type" value="Genomic_DNA"/>
</dbReference>
<dbReference type="HAMAP" id="MF_00118_B">
    <property type="entry name" value="EF_Tu_B"/>
    <property type="match status" value="1"/>
</dbReference>
<dbReference type="Gene3D" id="2.40.30.10">
    <property type="entry name" value="Translation factors"/>
    <property type="match status" value="2"/>
</dbReference>
<name>E6LE23_ENTI1</name>
<keyword evidence="4 10" id="KW-0251">Elongation factor</keyword>
<evidence type="ECO:0000256" key="2">
    <source>
        <dbReference type="ARBA" id="ARBA00022490"/>
    </source>
</evidence>
<dbReference type="Pfam" id="PF00009">
    <property type="entry name" value="GTP_EFTU"/>
    <property type="match status" value="1"/>
</dbReference>
<dbReference type="InterPro" id="IPR009001">
    <property type="entry name" value="Transl_elong_EF1A/Init_IF2_C"/>
</dbReference>
<dbReference type="CDD" id="cd01884">
    <property type="entry name" value="EF_Tu"/>
    <property type="match status" value="1"/>
</dbReference>
<dbReference type="FunFam" id="2.40.30.10:FF:000001">
    <property type="entry name" value="Elongation factor Tu"/>
    <property type="match status" value="1"/>
</dbReference>
<keyword evidence="6 10" id="KW-0460">Magnesium</keyword>
<evidence type="ECO:0000313" key="12">
    <source>
        <dbReference type="EMBL" id="EFU74526.1"/>
    </source>
</evidence>
<reference evidence="12 13" key="1">
    <citation type="submission" date="2010-12" db="EMBL/GenBank/DDBJ databases">
        <authorList>
            <person name="Muzny D."/>
            <person name="Qin X."/>
            <person name="Deng J."/>
            <person name="Jiang H."/>
            <person name="Liu Y."/>
            <person name="Qu J."/>
            <person name="Song X.-Z."/>
            <person name="Zhang L."/>
            <person name="Thornton R."/>
            <person name="Coyle M."/>
            <person name="Francisco L."/>
            <person name="Jackson L."/>
            <person name="Javaid M."/>
            <person name="Korchina V."/>
            <person name="Kovar C."/>
            <person name="Mata R."/>
            <person name="Mathew T."/>
            <person name="Ngo R."/>
            <person name="Nguyen L."/>
            <person name="Nguyen N."/>
            <person name="Okwuonu G."/>
            <person name="Ongeri F."/>
            <person name="Pham C."/>
            <person name="Simmons D."/>
            <person name="Wilczek-Boney K."/>
            <person name="Hale W."/>
            <person name="Jakkamsetti A."/>
            <person name="Pham P."/>
            <person name="Ruth R."/>
            <person name="San Lucas F."/>
            <person name="Warren J."/>
            <person name="Zhang J."/>
            <person name="Zhao Z."/>
            <person name="Zhou C."/>
            <person name="Zhu D."/>
            <person name="Lee S."/>
            <person name="Bess C."/>
            <person name="Blankenburg K."/>
            <person name="Forbes L."/>
            <person name="Fu Q."/>
            <person name="Gubbala S."/>
            <person name="Hirani K."/>
            <person name="Jayaseelan J.C."/>
            <person name="Lara F."/>
            <person name="Munidasa M."/>
            <person name="Palculict T."/>
            <person name="Patil S."/>
            <person name="Pu L.-L."/>
            <person name="Saada N."/>
            <person name="Tang L."/>
            <person name="Weissenberger G."/>
            <person name="Zhu Y."/>
            <person name="Hemphill L."/>
            <person name="Shang Y."/>
            <person name="Youmans B."/>
            <person name="Ayvaz T."/>
            <person name="Ross M."/>
            <person name="Santibanez J."/>
            <person name="Aqrawi P."/>
            <person name="Gross S."/>
            <person name="Joshi V."/>
            <person name="Fowler G."/>
            <person name="Nazareth L."/>
            <person name="Reid J."/>
            <person name="Worley K."/>
            <person name="Petrosino J."/>
            <person name="Highlander S."/>
            <person name="Gibbs R."/>
        </authorList>
    </citation>
    <scope>NUCLEOTIDE SEQUENCE [LARGE SCALE GENOMIC DNA]</scope>
    <source>
        <strain evidence="13">DSM 15952 / CCUG 50447 / LMG 22039 / TP 1.5</strain>
    </source>
</reference>
<dbReference type="SUPFAM" id="SSF50447">
    <property type="entry name" value="Translation proteins"/>
    <property type="match status" value="1"/>
</dbReference>
<feature type="binding site" evidence="10">
    <location>
        <begin position="136"/>
        <end position="139"/>
    </location>
    <ligand>
        <name>GTP</name>
        <dbReference type="ChEBI" id="CHEBI:37565"/>
    </ligand>
</feature>
<dbReference type="Pfam" id="PF03144">
    <property type="entry name" value="GTP_EFTU_D2"/>
    <property type="match status" value="1"/>
</dbReference>
<dbReference type="Gene3D" id="3.40.50.300">
    <property type="entry name" value="P-loop containing nucleotide triphosphate hydrolases"/>
    <property type="match status" value="1"/>
</dbReference>
<keyword evidence="7 10" id="KW-0648">Protein biosynthesis</keyword>
<dbReference type="InterPro" id="IPR005225">
    <property type="entry name" value="Small_GTP-bd"/>
</dbReference>
<evidence type="ECO:0000259" key="11">
    <source>
        <dbReference type="PROSITE" id="PS51722"/>
    </source>
</evidence>
<dbReference type="NCBIfam" id="TIGR00485">
    <property type="entry name" value="EF-Tu"/>
    <property type="match status" value="1"/>
</dbReference>
<dbReference type="PROSITE" id="PS51722">
    <property type="entry name" value="G_TR_2"/>
    <property type="match status" value="1"/>
</dbReference>
<dbReference type="GO" id="GO:0000287">
    <property type="term" value="F:magnesium ion binding"/>
    <property type="evidence" value="ECO:0007669"/>
    <property type="project" value="UniProtKB-UniRule"/>
</dbReference>
<comment type="function">
    <text evidence="10">GTP hydrolase that promotes the GTP-dependent binding of aminoacyl-tRNA to the A-site of ribosomes during protein biosynthesis.</text>
</comment>
<dbReference type="OrthoDB" id="9804504at2"/>
<proteinExistence type="inferred from homology"/>
<keyword evidence="10" id="KW-0479">Metal-binding</keyword>
<dbReference type="FunFam" id="3.40.50.300:FF:000003">
    <property type="entry name" value="Elongation factor Tu"/>
    <property type="match status" value="1"/>
</dbReference>
<dbReference type="RefSeq" id="WP_007207634.1">
    <property type="nucleotide sequence ID" value="NZ_GL622241.1"/>
</dbReference>
<evidence type="ECO:0000256" key="6">
    <source>
        <dbReference type="ARBA" id="ARBA00022842"/>
    </source>
</evidence>
<dbReference type="InterPro" id="IPR041709">
    <property type="entry name" value="EF-Tu_GTP-bd"/>
</dbReference>
<dbReference type="InterPro" id="IPR004161">
    <property type="entry name" value="EFTu-like_2"/>
</dbReference>
<dbReference type="InterPro" id="IPR009000">
    <property type="entry name" value="Transl_B-barrel_sf"/>
</dbReference>
<comment type="caution">
    <text evidence="12">The sequence shown here is derived from an EMBL/GenBank/DDBJ whole genome shotgun (WGS) entry which is preliminary data.</text>
</comment>
<keyword evidence="13" id="KW-1185">Reference proteome</keyword>
<dbReference type="InterPro" id="IPR050055">
    <property type="entry name" value="EF-Tu_GTPase"/>
</dbReference>
<keyword evidence="2 10" id="KW-0963">Cytoplasm</keyword>
<dbReference type="CDD" id="cd03697">
    <property type="entry name" value="EFTU_II"/>
    <property type="match status" value="1"/>
</dbReference>
<dbReference type="InterPro" id="IPR004160">
    <property type="entry name" value="Transl_elong_EFTu/EF1A_C"/>
</dbReference>
<dbReference type="GO" id="GO:0003924">
    <property type="term" value="F:GTPase activity"/>
    <property type="evidence" value="ECO:0007669"/>
    <property type="project" value="UniProtKB-UniRule"/>
</dbReference>
<dbReference type="SUPFAM" id="SSF50465">
    <property type="entry name" value="EF-Tu/eEF-1alpha/eIF2-gamma C-terminal domain"/>
    <property type="match status" value="1"/>
</dbReference>
<dbReference type="Proteomes" id="UP000010296">
    <property type="component" value="Unassembled WGS sequence"/>
</dbReference>
<dbReference type="PANTHER" id="PTHR43721:SF22">
    <property type="entry name" value="ELONGATION FACTOR TU, MITOCHONDRIAL"/>
    <property type="match status" value="1"/>
</dbReference>
<dbReference type="NCBIfam" id="TIGR00231">
    <property type="entry name" value="small_GTP"/>
    <property type="match status" value="1"/>
</dbReference>
<dbReference type="EC" id="3.6.5.3" evidence="10"/>
<dbReference type="InterPro" id="IPR033720">
    <property type="entry name" value="EFTU_2"/>
</dbReference>
<evidence type="ECO:0000256" key="7">
    <source>
        <dbReference type="ARBA" id="ARBA00022917"/>
    </source>
</evidence>
<keyword evidence="5 10" id="KW-0378">Hydrolase</keyword>
<dbReference type="PATRIC" id="fig|888064.11.peg.1292"/>
<dbReference type="GeneID" id="302706430"/>
<protein>
    <recommendedName>
        <fullName evidence="9 10">Elongation factor Tu</fullName>
        <shortName evidence="10">EF-Tu</shortName>
        <ecNumber evidence="10">3.6.5.3</ecNumber>
    </recommendedName>
</protein>
<dbReference type="InterPro" id="IPR027417">
    <property type="entry name" value="P-loop_NTPase"/>
</dbReference>
<dbReference type="GO" id="GO:0005525">
    <property type="term" value="F:GTP binding"/>
    <property type="evidence" value="ECO:0007669"/>
    <property type="project" value="UniProtKB-UniRule"/>
</dbReference>
<gene>
    <name evidence="10 12" type="primary">tuf</name>
    <name evidence="12" type="ORF">HMPREF9088_0613</name>
</gene>
<dbReference type="NCBIfam" id="NF009373">
    <property type="entry name" value="PRK12736.1"/>
    <property type="match status" value="1"/>
</dbReference>
<comment type="similarity">
    <text evidence="1 10">Belongs to the TRAFAC class translation factor GTPase superfamily. Classic translation factor GTPase family. EF-Tu/EF-1A subfamily.</text>
</comment>
<dbReference type="Pfam" id="PF03143">
    <property type="entry name" value="GTP_EFTU_D3"/>
    <property type="match status" value="1"/>
</dbReference>
<evidence type="ECO:0000256" key="5">
    <source>
        <dbReference type="ARBA" id="ARBA00022801"/>
    </source>
</evidence>
<dbReference type="eggNOG" id="COG0050">
    <property type="taxonomic scope" value="Bacteria"/>
</dbReference>
<dbReference type="HOGENOM" id="CLU_007265_0_1_9"/>
<evidence type="ECO:0000256" key="1">
    <source>
        <dbReference type="ARBA" id="ARBA00007249"/>
    </source>
</evidence>
<sequence>MAKEKFDRSKPHVNIGTIGHVDHGKTTLTAAITTVLAKKGLAKASAYDQIDGAPEERERGITISTAHVEYETENRHYAHVDCPGHADYVKNMITGAAQMDGAILVVSAADGPMPQTREHILLSRNVGVPYIVVFLNKMDMVDDEELLELVEMEVRDLLSEYDFPGDDTPVVAGSALKALEGDPSYEEKILELMAAVDEYIPTPVRDTDKPFMMPVEDVFSITGRGTVATGRVERGQVRVGDVVEIVGIADETAQTTVTGVEMFRKLLDYAEAGDNIGALLRGVARENIQRGQVLAKPSTITPHTKFTAEVYVLTKEEGGRHTPFFTNYRPQFYFRTTDVTGVVELPEGVEMVMPGDNVTIEVELIHPIAIEDGTRFSIREGGRTVGSGVVSEIKA</sequence>
<dbReference type="PRINTS" id="PR00315">
    <property type="entry name" value="ELONGATNFCT"/>
</dbReference>
<dbReference type="PROSITE" id="PS00301">
    <property type="entry name" value="G_TR_1"/>
    <property type="match status" value="1"/>
</dbReference>
<comment type="subunit">
    <text evidence="10">Monomer.</text>
</comment>
<dbReference type="SUPFAM" id="SSF52540">
    <property type="entry name" value="P-loop containing nucleoside triphosphate hydrolases"/>
    <property type="match status" value="1"/>
</dbReference>
<dbReference type="InterPro" id="IPR004541">
    <property type="entry name" value="Transl_elong_EFTu/EF1A_bac/org"/>
</dbReference>
<dbReference type="GO" id="GO:0005829">
    <property type="term" value="C:cytosol"/>
    <property type="evidence" value="ECO:0007669"/>
    <property type="project" value="TreeGrafter"/>
</dbReference>
<feature type="binding site" evidence="10">
    <location>
        <position position="26"/>
    </location>
    <ligand>
        <name>Mg(2+)</name>
        <dbReference type="ChEBI" id="CHEBI:18420"/>
    </ligand>
</feature>
<evidence type="ECO:0000256" key="3">
    <source>
        <dbReference type="ARBA" id="ARBA00022741"/>
    </source>
</evidence>
<comment type="catalytic activity">
    <reaction evidence="10">
        <text>GTP + H2O = GDP + phosphate + H(+)</text>
        <dbReference type="Rhea" id="RHEA:19669"/>
        <dbReference type="ChEBI" id="CHEBI:15377"/>
        <dbReference type="ChEBI" id="CHEBI:15378"/>
        <dbReference type="ChEBI" id="CHEBI:37565"/>
        <dbReference type="ChEBI" id="CHEBI:43474"/>
        <dbReference type="ChEBI" id="CHEBI:58189"/>
        <dbReference type="EC" id="3.6.5.3"/>
    </reaction>
</comment>
<evidence type="ECO:0000256" key="9">
    <source>
        <dbReference type="ARBA" id="ARBA00029554"/>
    </source>
</evidence>
<dbReference type="AlphaFoldDB" id="E6LE23"/>
<dbReference type="InterPro" id="IPR000795">
    <property type="entry name" value="T_Tr_GTP-bd_dom"/>
</dbReference>
<feature type="binding site" evidence="10">
    <location>
        <begin position="19"/>
        <end position="26"/>
    </location>
    <ligand>
        <name>GTP</name>
        <dbReference type="ChEBI" id="CHEBI:37565"/>
    </ligand>
</feature>
<dbReference type="STRING" id="888064.HMPREF9088_0613"/>
<accession>E6LE23</accession>
<feature type="binding site" evidence="10">
    <location>
        <begin position="81"/>
        <end position="85"/>
    </location>
    <ligand>
        <name>GTP</name>
        <dbReference type="ChEBI" id="CHEBI:37565"/>
    </ligand>
</feature>
<feature type="domain" description="Tr-type G" evidence="11">
    <location>
        <begin position="10"/>
        <end position="204"/>
    </location>
</feature>
<comment type="subcellular location">
    <subcellularLocation>
        <location evidence="10">Cytoplasm</location>
    </subcellularLocation>
</comment>
<evidence type="ECO:0000256" key="8">
    <source>
        <dbReference type="ARBA" id="ARBA00023134"/>
    </source>
</evidence>
<keyword evidence="3 10" id="KW-0547">Nucleotide-binding</keyword>